<protein>
    <submittedName>
        <fullName evidence="1">Uncharacterized protein</fullName>
    </submittedName>
</protein>
<name>A0A8J8SZQ5_HALGN</name>
<reference evidence="1" key="1">
    <citation type="submission" date="2019-06" db="EMBL/GenBank/DDBJ databases">
        <authorList>
            <person name="Zheng W."/>
        </authorList>
    </citation>
    <scope>NUCLEOTIDE SEQUENCE</scope>
    <source>
        <strain evidence="1">QDHG01</strain>
    </source>
</reference>
<organism evidence="1 2">
    <name type="scientific">Halteria grandinella</name>
    <dbReference type="NCBI Taxonomy" id="5974"/>
    <lineage>
        <taxon>Eukaryota</taxon>
        <taxon>Sar</taxon>
        <taxon>Alveolata</taxon>
        <taxon>Ciliophora</taxon>
        <taxon>Intramacronucleata</taxon>
        <taxon>Spirotrichea</taxon>
        <taxon>Stichotrichia</taxon>
        <taxon>Sporadotrichida</taxon>
        <taxon>Halteriidae</taxon>
        <taxon>Halteria</taxon>
    </lineage>
</organism>
<proteinExistence type="predicted"/>
<gene>
    <name evidence="1" type="ORF">FGO68_gene3170</name>
</gene>
<dbReference type="Proteomes" id="UP000785679">
    <property type="component" value="Unassembled WGS sequence"/>
</dbReference>
<accession>A0A8J8SZQ5</accession>
<dbReference type="EMBL" id="RRYP01012888">
    <property type="protein sequence ID" value="TNV76834.1"/>
    <property type="molecule type" value="Genomic_DNA"/>
</dbReference>
<keyword evidence="2" id="KW-1185">Reference proteome</keyword>
<evidence type="ECO:0000313" key="2">
    <source>
        <dbReference type="Proteomes" id="UP000785679"/>
    </source>
</evidence>
<sequence>MVSLSAMQRELSGVSAALPLIMSSMKQFALTSCSTKFVGNMILGSLISRSSAESLQHSGTVISWSDCTSVVLSVMKMIR</sequence>
<comment type="caution">
    <text evidence="1">The sequence shown here is derived from an EMBL/GenBank/DDBJ whole genome shotgun (WGS) entry which is preliminary data.</text>
</comment>
<dbReference type="AlphaFoldDB" id="A0A8J8SZQ5"/>
<evidence type="ECO:0000313" key="1">
    <source>
        <dbReference type="EMBL" id="TNV76834.1"/>
    </source>
</evidence>